<dbReference type="Gene3D" id="3.30.70.270">
    <property type="match status" value="1"/>
</dbReference>
<gene>
    <name evidence="5" type="ORF">WG219_13610</name>
</gene>
<dbReference type="InterPro" id="IPR050469">
    <property type="entry name" value="Diguanylate_Cyclase"/>
</dbReference>
<dbReference type="SUPFAM" id="SSF51206">
    <property type="entry name" value="cAMP-binding domain-like"/>
    <property type="match status" value="1"/>
</dbReference>
<reference evidence="5 6" key="1">
    <citation type="submission" date="2024-03" db="EMBL/GenBank/DDBJ databases">
        <title>Complete genome of BD2.</title>
        <authorList>
            <person name="Cao G."/>
        </authorList>
    </citation>
    <scope>NUCLEOTIDE SEQUENCE [LARGE SCALE GENOMIC DNA]</scope>
    <source>
        <strain evidence="5 6">BD2</strain>
    </source>
</reference>
<dbReference type="Pfam" id="PF00990">
    <property type="entry name" value="GGDEF"/>
    <property type="match status" value="1"/>
</dbReference>
<feature type="domain" description="Cyclic nucleotide-binding" evidence="3">
    <location>
        <begin position="18"/>
        <end position="118"/>
    </location>
</feature>
<comment type="catalytic activity">
    <reaction evidence="2">
        <text>2 GTP = 3',3'-c-di-GMP + 2 diphosphate</text>
        <dbReference type="Rhea" id="RHEA:24898"/>
        <dbReference type="ChEBI" id="CHEBI:33019"/>
        <dbReference type="ChEBI" id="CHEBI:37565"/>
        <dbReference type="ChEBI" id="CHEBI:58805"/>
        <dbReference type="EC" id="2.7.7.65"/>
    </reaction>
</comment>
<sequence>MKRATWPVNLRQLRQLPLFHNLPIRSLRPSLKPFSPYNLEPGEILLSPLQRNQYLYLLIKGQLDIYLESPDSPCVDSLHSGDCTGELSFIDCQPPTAYVVASKPCQVLRLHRNSLLDLSQHSPELLCNLLSLLCNRTRQVNRMFRDSEQSANIDALTGIYNRRWLEHIFQRESTRSAFDQSPLCLLMLDVDHFKSYNDQHGHLAGDYALSLVAETLANQLRPGDTLVRYGGEEFVILMPASLNEARHIGERMRIAIEQIEQFHSPVGALPGVTISIGIAQMQYRDTLLTLIARADKALYKAKQFGRNCLFC</sequence>
<protein>
    <recommendedName>
        <fullName evidence="1">diguanylate cyclase</fullName>
        <ecNumber evidence="1">2.7.7.65</ecNumber>
    </recommendedName>
</protein>
<dbReference type="InterPro" id="IPR000595">
    <property type="entry name" value="cNMP-bd_dom"/>
</dbReference>
<name>A0ABZ2RBE8_ECTME</name>
<dbReference type="PROSITE" id="PS50042">
    <property type="entry name" value="CNMP_BINDING_3"/>
    <property type="match status" value="1"/>
</dbReference>
<dbReference type="Proteomes" id="UP001476583">
    <property type="component" value="Chromosome"/>
</dbReference>
<dbReference type="NCBIfam" id="TIGR00254">
    <property type="entry name" value="GGDEF"/>
    <property type="match status" value="1"/>
</dbReference>
<dbReference type="InterPro" id="IPR014710">
    <property type="entry name" value="RmlC-like_jellyroll"/>
</dbReference>
<dbReference type="PROSITE" id="PS50887">
    <property type="entry name" value="GGDEF"/>
    <property type="match status" value="1"/>
</dbReference>
<dbReference type="SMART" id="SM00100">
    <property type="entry name" value="cNMP"/>
    <property type="match status" value="1"/>
</dbReference>
<dbReference type="PANTHER" id="PTHR45138">
    <property type="entry name" value="REGULATORY COMPONENTS OF SENSORY TRANSDUCTION SYSTEM"/>
    <property type="match status" value="1"/>
</dbReference>
<evidence type="ECO:0000313" key="6">
    <source>
        <dbReference type="Proteomes" id="UP001476583"/>
    </source>
</evidence>
<dbReference type="SMART" id="SM00267">
    <property type="entry name" value="GGDEF"/>
    <property type="match status" value="1"/>
</dbReference>
<dbReference type="InterPro" id="IPR043128">
    <property type="entry name" value="Rev_trsase/Diguanyl_cyclase"/>
</dbReference>
<dbReference type="PANTHER" id="PTHR45138:SF9">
    <property type="entry name" value="DIGUANYLATE CYCLASE DGCM-RELATED"/>
    <property type="match status" value="1"/>
</dbReference>
<dbReference type="SUPFAM" id="SSF55073">
    <property type="entry name" value="Nucleotide cyclase"/>
    <property type="match status" value="1"/>
</dbReference>
<dbReference type="InterPro" id="IPR018490">
    <property type="entry name" value="cNMP-bd_dom_sf"/>
</dbReference>
<accession>A0ABZ2RBE8</accession>
<evidence type="ECO:0000259" key="4">
    <source>
        <dbReference type="PROSITE" id="PS50887"/>
    </source>
</evidence>
<keyword evidence="6" id="KW-1185">Reference proteome</keyword>
<evidence type="ECO:0000313" key="5">
    <source>
        <dbReference type="EMBL" id="WXL24361.1"/>
    </source>
</evidence>
<dbReference type="CDD" id="cd00038">
    <property type="entry name" value="CAP_ED"/>
    <property type="match status" value="1"/>
</dbReference>
<dbReference type="EC" id="2.7.7.65" evidence="1"/>
<organism evidence="5 6">
    <name type="scientific">Ectopseudomonas mendocina</name>
    <name type="common">Pseudomonas mendocina</name>
    <dbReference type="NCBI Taxonomy" id="300"/>
    <lineage>
        <taxon>Bacteria</taxon>
        <taxon>Pseudomonadati</taxon>
        <taxon>Pseudomonadota</taxon>
        <taxon>Gammaproteobacteria</taxon>
        <taxon>Pseudomonadales</taxon>
        <taxon>Pseudomonadaceae</taxon>
        <taxon>Ectopseudomonas</taxon>
    </lineage>
</organism>
<feature type="domain" description="GGDEF" evidence="4">
    <location>
        <begin position="181"/>
        <end position="311"/>
    </location>
</feature>
<dbReference type="Pfam" id="PF00027">
    <property type="entry name" value="cNMP_binding"/>
    <property type="match status" value="1"/>
</dbReference>
<dbReference type="Gene3D" id="2.60.120.10">
    <property type="entry name" value="Jelly Rolls"/>
    <property type="match status" value="1"/>
</dbReference>
<dbReference type="CDD" id="cd01949">
    <property type="entry name" value="GGDEF"/>
    <property type="match status" value="1"/>
</dbReference>
<evidence type="ECO:0000256" key="2">
    <source>
        <dbReference type="ARBA" id="ARBA00034247"/>
    </source>
</evidence>
<dbReference type="InterPro" id="IPR000160">
    <property type="entry name" value="GGDEF_dom"/>
</dbReference>
<proteinExistence type="predicted"/>
<dbReference type="EMBL" id="CP148074">
    <property type="protein sequence ID" value="WXL24361.1"/>
    <property type="molecule type" value="Genomic_DNA"/>
</dbReference>
<evidence type="ECO:0000259" key="3">
    <source>
        <dbReference type="PROSITE" id="PS50042"/>
    </source>
</evidence>
<evidence type="ECO:0000256" key="1">
    <source>
        <dbReference type="ARBA" id="ARBA00012528"/>
    </source>
</evidence>
<dbReference type="InterPro" id="IPR029787">
    <property type="entry name" value="Nucleotide_cyclase"/>
</dbReference>